<reference evidence="10 11" key="1">
    <citation type="submission" date="2024-01" db="EMBL/GenBank/DDBJ databases">
        <title>The genomes of 5 underutilized Papilionoideae crops provide insights into root nodulation and disease resistanc.</title>
        <authorList>
            <person name="Yuan L."/>
        </authorList>
    </citation>
    <scope>NUCLEOTIDE SEQUENCE [LARGE SCALE GENOMIC DNA]</scope>
    <source>
        <strain evidence="10">ZHUSHIDOU_FW_LH</strain>
        <tissue evidence="10">Leaf</tissue>
    </source>
</reference>
<dbReference type="PANTHER" id="PTHR43507:SF1">
    <property type="entry name" value="NADH-UBIQUINONE OXIDOREDUCTASE CHAIN 4"/>
    <property type="match status" value="1"/>
</dbReference>
<dbReference type="GO" id="GO:0048039">
    <property type="term" value="F:ubiquinone binding"/>
    <property type="evidence" value="ECO:0007669"/>
    <property type="project" value="TreeGrafter"/>
</dbReference>
<dbReference type="GO" id="GO:0015990">
    <property type="term" value="P:electron transport coupled proton transport"/>
    <property type="evidence" value="ECO:0007669"/>
    <property type="project" value="TreeGrafter"/>
</dbReference>
<sequence length="559" mass="61936">MIGFPTIHRNVPFFLGWENLPNADFLSKGAINRSLSKGLVEGPSLGIKTSKADTHLYAWLPSSTEHFLPWRGIPDRLVNETYAPIFLLLSTNLFNVRFYSMLEHFCECYSDLSGPILCPVLGSIIPLFIPNSRIRPIRLIDGLSFFFVILTTFLIPICILVGWSGMRSYGKEYITASLIREFLMIAVFRMLDPLLFYVLPESVLIPMLCGAEHLLFAGIKLFLCRGLAQTSTRLLGSCMDMQEGVLLGVCRGCVCSREWIPRQVSVGGVDTLARIRVTATRDKSKGNCTQPGMDVNSYLERDPLREQPDCALHVLYRPHSIFIPNEPFFGFGRRALRSVRKAWFSVCLQIGPPLVRLATILLILFQTGTADLQISLTTEFSERRQIFLWIASFAAFAVKVPMVPVHIWLPEAHVEAPTAGSVILAGIPSKLGTHGFLRFSIPMFPEATLCSTPFIYTPSAIAIIYTSLTTSRQIDLKKIIAYSSVAHMNLVTIGMFSRAAAVRSPIFSYGHTGQGQNMCAGRATHQPTSNGGENIACRNKSLIQGVSKTLPSVPKTKAP</sequence>
<dbReference type="Proteomes" id="UP001372338">
    <property type="component" value="Unassembled WGS sequence"/>
</dbReference>
<organism evidence="10 11">
    <name type="scientific">Crotalaria pallida</name>
    <name type="common">Smooth rattlebox</name>
    <name type="synonym">Crotalaria striata</name>
    <dbReference type="NCBI Taxonomy" id="3830"/>
    <lineage>
        <taxon>Eukaryota</taxon>
        <taxon>Viridiplantae</taxon>
        <taxon>Streptophyta</taxon>
        <taxon>Embryophyta</taxon>
        <taxon>Tracheophyta</taxon>
        <taxon>Spermatophyta</taxon>
        <taxon>Magnoliopsida</taxon>
        <taxon>eudicotyledons</taxon>
        <taxon>Gunneridae</taxon>
        <taxon>Pentapetalae</taxon>
        <taxon>rosids</taxon>
        <taxon>fabids</taxon>
        <taxon>Fabales</taxon>
        <taxon>Fabaceae</taxon>
        <taxon>Papilionoideae</taxon>
        <taxon>50 kb inversion clade</taxon>
        <taxon>genistoids sensu lato</taxon>
        <taxon>core genistoids</taxon>
        <taxon>Crotalarieae</taxon>
        <taxon>Crotalaria</taxon>
    </lineage>
</organism>
<dbReference type="GO" id="GO:0008137">
    <property type="term" value="F:NADH dehydrogenase (ubiquinone) activity"/>
    <property type="evidence" value="ECO:0007669"/>
    <property type="project" value="UniProtKB-EC"/>
</dbReference>
<evidence type="ECO:0000256" key="3">
    <source>
        <dbReference type="ARBA" id="ARBA00022967"/>
    </source>
</evidence>
<keyword evidence="5" id="KW-0830">Ubiquinone</keyword>
<protein>
    <recommendedName>
        <fullName evidence="2">NADH-ubiquinone oxidoreductase chain 4</fullName>
        <ecNumber evidence="1">7.1.1.2</ecNumber>
    </recommendedName>
    <alternativeName>
        <fullName evidence="6">NADH dehydrogenase subunit 4</fullName>
    </alternativeName>
</protein>
<evidence type="ECO:0000313" key="9">
    <source>
        <dbReference type="EMBL" id="KAK7231348.1"/>
    </source>
</evidence>
<dbReference type="InterPro" id="IPR001750">
    <property type="entry name" value="ND/Mrp_TM"/>
</dbReference>
<evidence type="ECO:0000256" key="7">
    <source>
        <dbReference type="SAM" id="Phobius"/>
    </source>
</evidence>
<evidence type="ECO:0000256" key="5">
    <source>
        <dbReference type="ARBA" id="ARBA00023075"/>
    </source>
</evidence>
<accession>A0AAN9DQC0</accession>
<dbReference type="GO" id="GO:0042773">
    <property type="term" value="P:ATP synthesis coupled electron transport"/>
    <property type="evidence" value="ECO:0007669"/>
    <property type="project" value="InterPro"/>
</dbReference>
<dbReference type="GO" id="GO:0003954">
    <property type="term" value="F:NADH dehydrogenase activity"/>
    <property type="evidence" value="ECO:0007669"/>
    <property type="project" value="TreeGrafter"/>
</dbReference>
<dbReference type="EMBL" id="JAYWIO010000090">
    <property type="protein sequence ID" value="KAK7233296.1"/>
    <property type="molecule type" value="Genomic_DNA"/>
</dbReference>
<name>A0AAN9DQC0_CROPI</name>
<dbReference type="PANTHER" id="PTHR43507">
    <property type="entry name" value="NADH-UBIQUINONE OXIDOREDUCTASE CHAIN 4"/>
    <property type="match status" value="1"/>
</dbReference>
<feature type="transmembrane region" description="Helical" evidence="7">
    <location>
        <begin position="342"/>
        <end position="366"/>
    </location>
</feature>
<feature type="domain" description="NADH:quinone oxidoreductase/Mrp antiporter transmembrane" evidence="8">
    <location>
        <begin position="357"/>
        <end position="513"/>
    </location>
</feature>
<dbReference type="InterPro" id="IPR003918">
    <property type="entry name" value="NADH_UbQ_OxRdtase"/>
</dbReference>
<comment type="caution">
    <text evidence="10">The sequence shown here is derived from an EMBL/GenBank/DDBJ whole genome shotgun (WGS) entry which is preliminary data.</text>
</comment>
<keyword evidence="3" id="KW-1278">Translocase</keyword>
<evidence type="ECO:0000256" key="6">
    <source>
        <dbReference type="ARBA" id="ARBA00031025"/>
    </source>
</evidence>
<feature type="transmembrane region" description="Helical" evidence="7">
    <location>
        <begin position="386"/>
        <end position="409"/>
    </location>
</feature>
<dbReference type="GO" id="GO:0009536">
    <property type="term" value="C:plastid"/>
    <property type="evidence" value="ECO:0007669"/>
    <property type="project" value="UniProtKB-ARBA"/>
</dbReference>
<feature type="transmembrane region" description="Helical" evidence="7">
    <location>
        <begin position="142"/>
        <end position="161"/>
    </location>
</feature>
<keyword evidence="7" id="KW-0472">Membrane</keyword>
<keyword evidence="4" id="KW-0520">NAD</keyword>
<evidence type="ECO:0000313" key="11">
    <source>
        <dbReference type="Proteomes" id="UP001372338"/>
    </source>
</evidence>
<evidence type="ECO:0000256" key="1">
    <source>
        <dbReference type="ARBA" id="ARBA00012944"/>
    </source>
</evidence>
<evidence type="ECO:0000313" key="10">
    <source>
        <dbReference type="EMBL" id="KAK7233296.1"/>
    </source>
</evidence>
<dbReference type="AlphaFoldDB" id="A0AAN9DQC0"/>
<dbReference type="EMBL" id="JAYWIO010000152">
    <property type="protein sequence ID" value="KAK7231348.1"/>
    <property type="molecule type" value="Genomic_DNA"/>
</dbReference>
<proteinExistence type="predicted"/>
<keyword evidence="11" id="KW-1185">Reference proteome</keyword>
<evidence type="ECO:0000256" key="4">
    <source>
        <dbReference type="ARBA" id="ARBA00023027"/>
    </source>
</evidence>
<feature type="transmembrane region" description="Helical" evidence="7">
    <location>
        <begin position="203"/>
        <end position="223"/>
    </location>
</feature>
<gene>
    <name evidence="10" type="ORF">RIF29_47565</name>
    <name evidence="9" type="ORF">RIF29_48385</name>
</gene>
<keyword evidence="7" id="KW-0812">Transmembrane</keyword>
<dbReference type="EC" id="7.1.1.2" evidence="1"/>
<dbReference type="Pfam" id="PF00361">
    <property type="entry name" value="Proton_antipo_M"/>
    <property type="match status" value="1"/>
</dbReference>
<keyword evidence="7" id="KW-1133">Transmembrane helix</keyword>
<evidence type="ECO:0000256" key="2">
    <source>
        <dbReference type="ARBA" id="ARBA00021006"/>
    </source>
</evidence>
<evidence type="ECO:0000259" key="8">
    <source>
        <dbReference type="Pfam" id="PF00361"/>
    </source>
</evidence>